<dbReference type="PANTHER" id="PTHR10046">
    <property type="entry name" value="ATP DEPENDENT LON PROTEASE FAMILY MEMBER"/>
    <property type="match status" value="1"/>
</dbReference>
<feature type="active site" evidence="2">
    <location>
        <position position="484"/>
    </location>
</feature>
<keyword evidence="2" id="KW-0720">Serine protease</keyword>
<proteinExistence type="inferred from homology"/>
<sequence length="586" mass="66076">MILSSLSDKALNWQNLQPQLELVKIPDEPFDFWTLQPAAAQGMKVFMQNVARSLLILKVDEKEAHTPLISEFITRYQTKERSVFGVNYIIEQGDSFSFPQVNIESAQSCEDNFAAQGKVLSALYYDQFQLFGSVQFHPNSKDIRLNPGLIHQANGGVLILNASHLVTHSDIWQRLKHILQSRIFDWYSTHPFKPLPCEIPGYMLELKVILLANREELAMLGELEPELYSFADYAEVQNYVSISTQVEQLRWMQYIRQIAAQHKLQLDHSALNKLYQLLVRESEDRFMISISALQLVTILQSAATLTHKTKLSAVDFDQVFRQKQQQRGYLRERAYADILNEQIYVATEGEVVGQINGLSVIEYPGTPIIYGEPSRISCIVQFGEGEVVDLERKNELAGNIHSKGMMIAEACLANVLDLPSQLPFSATLVFEQSYGEIDGDSASLAGFCVLVSALADLPLPQNIAVTGTIDQFGLVHTVGGVNDKIEGFFAICQQRGLTGKQGVVIPTSTIQQLSLSEDVVNAVKNEQFFIFPVEDVFQTCELLFNRELVEENKSYSDSDEPLSRLIQRRITVNSEAPKKGFFNFFR</sequence>
<gene>
    <name evidence="4" type="ORF">BKG89_05405</name>
</gene>
<evidence type="ECO:0000313" key="4">
    <source>
        <dbReference type="EMBL" id="OOF69759.1"/>
    </source>
</evidence>
<keyword evidence="1 2" id="KW-0645">Protease</keyword>
<comment type="catalytic activity">
    <reaction evidence="2">
        <text>Hydrolysis of proteins in presence of ATP.</text>
        <dbReference type="EC" id="3.4.21.53"/>
    </reaction>
</comment>
<dbReference type="EMBL" id="MLAA01000023">
    <property type="protein sequence ID" value="OOF69759.1"/>
    <property type="molecule type" value="Genomic_DNA"/>
</dbReference>
<dbReference type="SUPFAM" id="SSF52540">
    <property type="entry name" value="P-loop containing nucleoside triphosphate hydrolases"/>
    <property type="match status" value="1"/>
</dbReference>
<dbReference type="SUPFAM" id="SSF54211">
    <property type="entry name" value="Ribosomal protein S5 domain 2-like"/>
    <property type="match status" value="1"/>
</dbReference>
<keyword evidence="2" id="KW-0378">Hydrolase</keyword>
<accession>A0ABX3KXU3</accession>
<feature type="domain" description="Lon proteolytic" evidence="3">
    <location>
        <begin position="349"/>
        <end position="546"/>
    </location>
</feature>
<dbReference type="EC" id="3.4.21.53" evidence="2"/>
<evidence type="ECO:0000256" key="1">
    <source>
        <dbReference type="ARBA" id="ARBA00022670"/>
    </source>
</evidence>
<organism evidence="4 5">
    <name type="scientific">Rodentibacter caecimuris</name>
    <dbReference type="NCBI Taxonomy" id="1796644"/>
    <lineage>
        <taxon>Bacteria</taxon>
        <taxon>Pseudomonadati</taxon>
        <taxon>Pseudomonadota</taxon>
        <taxon>Gammaproteobacteria</taxon>
        <taxon>Pasteurellales</taxon>
        <taxon>Pasteurellaceae</taxon>
        <taxon>Rodentibacter</taxon>
    </lineage>
</organism>
<protein>
    <recommendedName>
        <fullName evidence="2">endopeptidase La</fullName>
        <ecNumber evidence="2">3.4.21.53</ecNumber>
    </recommendedName>
</protein>
<dbReference type="InterPro" id="IPR014721">
    <property type="entry name" value="Ribsml_uS5_D2-typ_fold_subgr"/>
</dbReference>
<dbReference type="InterPro" id="IPR027065">
    <property type="entry name" value="Lon_Prtase"/>
</dbReference>
<dbReference type="InterPro" id="IPR020568">
    <property type="entry name" value="Ribosomal_Su5_D2-typ_SF"/>
</dbReference>
<dbReference type="PROSITE" id="PS51786">
    <property type="entry name" value="LON_PROTEOLYTIC"/>
    <property type="match status" value="1"/>
</dbReference>
<dbReference type="Gene3D" id="3.40.50.300">
    <property type="entry name" value="P-loop containing nucleotide triphosphate hydrolases"/>
    <property type="match status" value="1"/>
</dbReference>
<dbReference type="Gene3D" id="3.30.230.10">
    <property type="match status" value="1"/>
</dbReference>
<evidence type="ECO:0000256" key="2">
    <source>
        <dbReference type="PROSITE-ProRule" id="PRU01122"/>
    </source>
</evidence>
<dbReference type="Pfam" id="PF13654">
    <property type="entry name" value="AAA_32"/>
    <property type="match status" value="1"/>
</dbReference>
<evidence type="ECO:0000313" key="5">
    <source>
        <dbReference type="Proteomes" id="UP000188820"/>
    </source>
</evidence>
<dbReference type="RefSeq" id="WP_077463163.1">
    <property type="nucleotide sequence ID" value="NZ_MLAA01000023.1"/>
</dbReference>
<comment type="similarity">
    <text evidence="2">Belongs to the peptidase S16 family.</text>
</comment>
<dbReference type="Pfam" id="PF05362">
    <property type="entry name" value="Lon_C"/>
    <property type="match status" value="1"/>
</dbReference>
<reference evidence="4 5" key="1">
    <citation type="submission" date="2016-10" db="EMBL/GenBank/DDBJ databases">
        <title>Rodentibacter gen. nov. and new species.</title>
        <authorList>
            <person name="Christensen H."/>
        </authorList>
    </citation>
    <scope>NUCLEOTIDE SEQUENCE [LARGE SCALE GENOMIC DNA]</scope>
    <source>
        <strain evidence="4 5">1998236014</strain>
    </source>
</reference>
<dbReference type="Proteomes" id="UP000188820">
    <property type="component" value="Unassembled WGS sequence"/>
</dbReference>
<dbReference type="PRINTS" id="PR00830">
    <property type="entry name" value="ENDOLAPTASE"/>
</dbReference>
<comment type="caution">
    <text evidence="4">The sequence shown here is derived from an EMBL/GenBank/DDBJ whole genome shotgun (WGS) entry which is preliminary data.</text>
</comment>
<name>A0ABX3KXU3_9PAST</name>
<feature type="active site" evidence="2">
    <location>
        <position position="441"/>
    </location>
</feature>
<dbReference type="InterPro" id="IPR041699">
    <property type="entry name" value="AAA_32"/>
</dbReference>
<dbReference type="InterPro" id="IPR027417">
    <property type="entry name" value="P-loop_NTPase"/>
</dbReference>
<dbReference type="InterPro" id="IPR008269">
    <property type="entry name" value="Lon_proteolytic"/>
</dbReference>
<evidence type="ECO:0000259" key="3">
    <source>
        <dbReference type="PROSITE" id="PS51786"/>
    </source>
</evidence>
<keyword evidence="5" id="KW-1185">Reference proteome</keyword>